<evidence type="ECO:0000313" key="3">
    <source>
        <dbReference type="Proteomes" id="UP001317870"/>
    </source>
</evidence>
<organism evidence="2 3">
    <name type="scientific">Nocardia sputorum</name>
    <dbReference type="NCBI Taxonomy" id="2984338"/>
    <lineage>
        <taxon>Bacteria</taxon>
        <taxon>Bacillati</taxon>
        <taxon>Actinomycetota</taxon>
        <taxon>Actinomycetes</taxon>
        <taxon>Mycobacteriales</taxon>
        <taxon>Nocardiaceae</taxon>
        <taxon>Nocardia</taxon>
    </lineage>
</organism>
<sequence length="101" mass="10566">MSRIAIDNELAVLAAGRLESVADGLESGLRQRGAALRPTAAAADAVSRHTSQTLGQVGCSFEESYLGGVGELRKIAANLRSHADLVVNSDDDAVQSFRSLI</sequence>
<dbReference type="Pfam" id="PF00934">
    <property type="entry name" value="PE"/>
    <property type="match status" value="1"/>
</dbReference>
<protein>
    <recommendedName>
        <fullName evidence="1">PE domain-containing protein</fullName>
    </recommendedName>
</protein>
<reference evidence="2 3" key="1">
    <citation type="submission" date="2022-11" db="EMBL/GenBank/DDBJ databases">
        <title>Genome Sequencing of Nocardia sp. ON39_IFM12276 and assembly.</title>
        <authorList>
            <person name="Shimojima M."/>
            <person name="Toyokawa M."/>
            <person name="Uesaka K."/>
        </authorList>
    </citation>
    <scope>NUCLEOTIDE SEQUENCE [LARGE SCALE GENOMIC DNA]</scope>
    <source>
        <strain evidence="2 3">IFM 12276</strain>
    </source>
</reference>
<dbReference type="Proteomes" id="UP001317870">
    <property type="component" value="Chromosome"/>
</dbReference>
<feature type="domain" description="PE" evidence="1">
    <location>
        <begin position="8"/>
        <end position="90"/>
    </location>
</feature>
<accession>A0ABN6U1V0</accession>
<evidence type="ECO:0000259" key="1">
    <source>
        <dbReference type="Pfam" id="PF00934"/>
    </source>
</evidence>
<keyword evidence="3" id="KW-1185">Reference proteome</keyword>
<evidence type="ECO:0000313" key="2">
    <source>
        <dbReference type="EMBL" id="BDT99262.1"/>
    </source>
</evidence>
<dbReference type="InterPro" id="IPR000084">
    <property type="entry name" value="PE-PGRS_N"/>
</dbReference>
<gene>
    <name evidence="2" type="ORF">IFM12276_22910</name>
</gene>
<name>A0ABN6U1V0_9NOCA</name>
<dbReference type="RefSeq" id="WP_281879393.1">
    <property type="nucleotide sequence ID" value="NZ_AP026978.1"/>
</dbReference>
<dbReference type="EMBL" id="AP026978">
    <property type="protein sequence ID" value="BDT99262.1"/>
    <property type="molecule type" value="Genomic_DNA"/>
</dbReference>
<proteinExistence type="predicted"/>